<dbReference type="EMBL" id="CACVKT020002583">
    <property type="protein sequence ID" value="CAC5378622.1"/>
    <property type="molecule type" value="Genomic_DNA"/>
</dbReference>
<feature type="compositionally biased region" description="Basic and acidic residues" evidence="1">
    <location>
        <begin position="61"/>
        <end position="73"/>
    </location>
</feature>
<proteinExistence type="predicted"/>
<reference evidence="2 3" key="1">
    <citation type="submission" date="2020-06" db="EMBL/GenBank/DDBJ databases">
        <authorList>
            <person name="Li R."/>
            <person name="Bekaert M."/>
        </authorList>
    </citation>
    <scope>NUCLEOTIDE SEQUENCE [LARGE SCALE GENOMIC DNA]</scope>
    <source>
        <strain evidence="3">wild</strain>
    </source>
</reference>
<feature type="region of interest" description="Disordered" evidence="1">
    <location>
        <begin position="27"/>
        <end position="73"/>
    </location>
</feature>
<dbReference type="Proteomes" id="UP000507470">
    <property type="component" value="Unassembled WGS sequence"/>
</dbReference>
<gene>
    <name evidence="2" type="ORF">MCOR_14802</name>
</gene>
<name>A0A6J8B448_MYTCO</name>
<keyword evidence="3" id="KW-1185">Reference proteome</keyword>
<accession>A0A6J8B448</accession>
<evidence type="ECO:0000313" key="2">
    <source>
        <dbReference type="EMBL" id="CAC5378622.1"/>
    </source>
</evidence>
<evidence type="ECO:0000256" key="1">
    <source>
        <dbReference type="SAM" id="MobiDB-lite"/>
    </source>
</evidence>
<organism evidence="2 3">
    <name type="scientific">Mytilus coruscus</name>
    <name type="common">Sea mussel</name>
    <dbReference type="NCBI Taxonomy" id="42192"/>
    <lineage>
        <taxon>Eukaryota</taxon>
        <taxon>Metazoa</taxon>
        <taxon>Spiralia</taxon>
        <taxon>Lophotrochozoa</taxon>
        <taxon>Mollusca</taxon>
        <taxon>Bivalvia</taxon>
        <taxon>Autobranchia</taxon>
        <taxon>Pteriomorphia</taxon>
        <taxon>Mytilida</taxon>
        <taxon>Mytiloidea</taxon>
        <taxon>Mytilidae</taxon>
        <taxon>Mytilinae</taxon>
        <taxon>Mytilus</taxon>
    </lineage>
</organism>
<evidence type="ECO:0000313" key="3">
    <source>
        <dbReference type="Proteomes" id="UP000507470"/>
    </source>
</evidence>
<sequence>MATIKRLQIFYQGGGFIRREYTETLSRGTNNKKSASLEDDIEPSNQKALAQKKRSQISDDITSHEGEESDKNKIEDELCAEVMALVNENNVQLEEEATQLDKFKTSVESRFQFAQRFLKDADEIDISCHGTELNAYLSESLQKKMSHKNITDIEFGF</sequence>
<protein>
    <submittedName>
        <fullName evidence="2">Uncharacterized protein</fullName>
    </submittedName>
</protein>
<dbReference type="AlphaFoldDB" id="A0A6J8B448"/>